<name>A0ABQ6JRU5_9MICO</name>
<organism evidence="2 3">
    <name type="scientific">Homoserinibacter gongjuensis</name>
    <dbReference type="NCBI Taxonomy" id="1162968"/>
    <lineage>
        <taxon>Bacteria</taxon>
        <taxon>Bacillati</taxon>
        <taxon>Actinomycetota</taxon>
        <taxon>Actinomycetes</taxon>
        <taxon>Micrococcales</taxon>
        <taxon>Microbacteriaceae</taxon>
        <taxon>Homoserinibacter</taxon>
    </lineage>
</organism>
<comment type="subcellular location">
    <subcellularLocation>
        <location evidence="1">Cell membrane</location>
        <topology evidence="1">Peripheral membrane protein</topology>
        <orientation evidence="1">Cytoplasmic side</orientation>
    </subcellularLocation>
</comment>
<comment type="caution">
    <text evidence="2">The sequence shown here is derived from an EMBL/GenBank/DDBJ whole genome shotgun (WGS) entry which is preliminary data.</text>
</comment>
<reference evidence="3" key="1">
    <citation type="journal article" date="2019" name="Int. J. Syst. Evol. Microbiol.">
        <title>The Global Catalogue of Microorganisms (GCM) 10K type strain sequencing project: providing services to taxonomists for standard genome sequencing and annotation.</title>
        <authorList>
            <consortium name="The Broad Institute Genomics Platform"/>
            <consortium name="The Broad Institute Genome Sequencing Center for Infectious Disease"/>
            <person name="Wu L."/>
            <person name="Ma J."/>
        </authorList>
    </citation>
    <scope>NUCLEOTIDE SEQUENCE [LARGE SCALE GENOMIC DNA]</scope>
    <source>
        <strain evidence="3">NBRC 108755</strain>
    </source>
</reference>
<evidence type="ECO:0000256" key="1">
    <source>
        <dbReference type="HAMAP-Rule" id="MF_00386"/>
    </source>
</evidence>
<sequence>MRCHPARISSGDLTLYGDVCRYYPSCSAYTMGAIQQHGVIKGVVLGAWRILRCHPWAKGGIDDVPESRRHHDHYHLTRFGFVAAGHGKG</sequence>
<dbReference type="NCBIfam" id="TIGR00278">
    <property type="entry name" value="membrane protein insertion efficiency factor YidD"/>
    <property type="match status" value="1"/>
</dbReference>
<evidence type="ECO:0000313" key="2">
    <source>
        <dbReference type="EMBL" id="GMA90674.1"/>
    </source>
</evidence>
<dbReference type="EMBL" id="BSVA01000001">
    <property type="protein sequence ID" value="GMA90674.1"/>
    <property type="molecule type" value="Genomic_DNA"/>
</dbReference>
<comment type="similarity">
    <text evidence="1">Belongs to the UPF0161 family.</text>
</comment>
<keyword evidence="1" id="KW-0472">Membrane</keyword>
<keyword evidence="3" id="KW-1185">Reference proteome</keyword>
<dbReference type="Proteomes" id="UP001157069">
    <property type="component" value="Unassembled WGS sequence"/>
</dbReference>
<keyword evidence="1" id="KW-1003">Cell membrane</keyword>
<gene>
    <name evidence="2" type="ORF">GCM10025869_12030</name>
</gene>
<protein>
    <recommendedName>
        <fullName evidence="1">Putative membrane protein insertion efficiency factor</fullName>
    </recommendedName>
</protein>
<dbReference type="InterPro" id="IPR002696">
    <property type="entry name" value="Membr_insert_effic_factor_YidD"/>
</dbReference>
<accession>A0ABQ6JRU5</accession>
<dbReference type="Pfam" id="PF01809">
    <property type="entry name" value="YidD"/>
    <property type="match status" value="1"/>
</dbReference>
<dbReference type="HAMAP" id="MF_00386">
    <property type="entry name" value="UPF0161_YidD"/>
    <property type="match status" value="1"/>
</dbReference>
<comment type="function">
    <text evidence="1">Could be involved in insertion of integral membrane proteins into the membrane.</text>
</comment>
<dbReference type="SMART" id="SM01234">
    <property type="entry name" value="Haemolytic"/>
    <property type="match status" value="1"/>
</dbReference>
<dbReference type="PANTHER" id="PTHR33383:SF1">
    <property type="entry name" value="MEMBRANE PROTEIN INSERTION EFFICIENCY FACTOR-RELATED"/>
    <property type="match status" value="1"/>
</dbReference>
<evidence type="ECO:0000313" key="3">
    <source>
        <dbReference type="Proteomes" id="UP001157069"/>
    </source>
</evidence>
<dbReference type="PANTHER" id="PTHR33383">
    <property type="entry name" value="MEMBRANE PROTEIN INSERTION EFFICIENCY FACTOR-RELATED"/>
    <property type="match status" value="1"/>
</dbReference>
<proteinExistence type="inferred from homology"/>